<reference evidence="1" key="1">
    <citation type="submission" date="2022-08" db="EMBL/GenBank/DDBJ databases">
        <authorList>
            <person name="Gutierrez-Valencia J."/>
        </authorList>
    </citation>
    <scope>NUCLEOTIDE SEQUENCE</scope>
</reference>
<evidence type="ECO:0000313" key="1">
    <source>
        <dbReference type="EMBL" id="CAI0399496.1"/>
    </source>
</evidence>
<proteinExistence type="predicted"/>
<gene>
    <name evidence="1" type="ORF">LITE_LOCUS10338</name>
</gene>
<keyword evidence="2" id="KW-1185">Reference proteome</keyword>
<comment type="caution">
    <text evidence="1">The sequence shown here is derived from an EMBL/GenBank/DDBJ whole genome shotgun (WGS) entry which is preliminary data.</text>
</comment>
<dbReference type="EMBL" id="CAMGYJ010000004">
    <property type="protein sequence ID" value="CAI0399496.1"/>
    <property type="molecule type" value="Genomic_DNA"/>
</dbReference>
<sequence>MFRLLVRSIWMEHSGFSGISNNLPDRDFTSRITIHCNSLPTVTRIGEGVKAPDGLPQGTISVLVELLYHGARRSNEFWHALLQRPNTVSWRVLLVKFSGCAGYCRSSTFHKMVRPRYTVITRRYYILPTIPFSTNGLSMWKWIVISFENEFSLDTFCQSKCTLIFSLLTYSLRVLVQPAFVSSFPSCTFVISTLQLAGEYWAENELPTQQPNMQRQPMQGTYTPSPW</sequence>
<dbReference type="AlphaFoldDB" id="A0AAV0IPG7"/>
<accession>A0AAV0IPG7</accession>
<dbReference type="Proteomes" id="UP001154282">
    <property type="component" value="Unassembled WGS sequence"/>
</dbReference>
<evidence type="ECO:0000313" key="2">
    <source>
        <dbReference type="Proteomes" id="UP001154282"/>
    </source>
</evidence>
<organism evidence="1 2">
    <name type="scientific">Linum tenue</name>
    <dbReference type="NCBI Taxonomy" id="586396"/>
    <lineage>
        <taxon>Eukaryota</taxon>
        <taxon>Viridiplantae</taxon>
        <taxon>Streptophyta</taxon>
        <taxon>Embryophyta</taxon>
        <taxon>Tracheophyta</taxon>
        <taxon>Spermatophyta</taxon>
        <taxon>Magnoliopsida</taxon>
        <taxon>eudicotyledons</taxon>
        <taxon>Gunneridae</taxon>
        <taxon>Pentapetalae</taxon>
        <taxon>rosids</taxon>
        <taxon>fabids</taxon>
        <taxon>Malpighiales</taxon>
        <taxon>Linaceae</taxon>
        <taxon>Linum</taxon>
    </lineage>
</organism>
<protein>
    <submittedName>
        <fullName evidence="1">Uncharacterized protein</fullName>
    </submittedName>
</protein>
<name>A0AAV0IPG7_9ROSI</name>